<evidence type="ECO:0000313" key="12">
    <source>
        <dbReference type="EMBL" id="KAK4193509.1"/>
    </source>
</evidence>
<accession>A0AAN7ANR3</accession>
<evidence type="ECO:0000256" key="2">
    <source>
        <dbReference type="ARBA" id="ARBA00007333"/>
    </source>
</evidence>
<keyword evidence="7 11" id="KW-0406">Ion transport</keyword>
<keyword evidence="3 11" id="KW-0813">Transport</keyword>
<comment type="function">
    <text evidence="11">Subunit e, of the mitochondrial membrane ATP synthase complex (F(1)F(0) ATP synthase or Complex V) that produces ATP from ADP in the presence of a proton gradient across the membrane which is generated by electron transport complexes of the respiratory chain. ATP synthase complex consist of a soluble F(1) head domain - the catalytic core - and a membrane F(1) domain - the membrane proton channel. These two domains are linked by a central stalk rotating inside the F(1) region and a stationary peripheral stalk. During catalysis, ATP synthesis in the catalytic domain of F(1) is coupled via a rotary mechanism of the central stalk subunits to proton translocation. In vivo, can only synthesize ATP although its ATP hydrolase activity can be activated artificially in vitro. Part of the complex F(0) domain.</text>
</comment>
<keyword evidence="10 11" id="KW-0066">ATP synthesis</keyword>
<dbReference type="AlphaFoldDB" id="A0AAN7ANR3"/>
<comment type="subunit">
    <text evidence="11">F-type ATPases have 2 components, CF(1) - the catalytic core - and CF(0) - the membrane proton channel. CF(1) and CF(0) have multiple subunits.</text>
</comment>
<evidence type="ECO:0000256" key="7">
    <source>
        <dbReference type="ARBA" id="ARBA00023065"/>
    </source>
</evidence>
<evidence type="ECO:0000256" key="1">
    <source>
        <dbReference type="ARBA" id="ARBA00004273"/>
    </source>
</evidence>
<comment type="subcellular location">
    <subcellularLocation>
        <location evidence="1 11">Mitochondrion inner membrane</location>
    </subcellularLocation>
</comment>
<evidence type="ECO:0000256" key="4">
    <source>
        <dbReference type="ARBA" id="ARBA00022547"/>
    </source>
</evidence>
<dbReference type="InterPro" id="IPR008386">
    <property type="entry name" value="ATP_synth_F0_esu_mt"/>
</dbReference>
<dbReference type="Pfam" id="PF05680">
    <property type="entry name" value="ATP-synt_E"/>
    <property type="match status" value="1"/>
</dbReference>
<sequence length="92" mass="10262">MASSGVNVLRYSALGLGIFYGFYHQRQIYAADRKIAIQQEYEHKQELINKAKAEYAKSKQPASASSSSTTLDLNDPKFDLEAVFKNLDKTAA</sequence>
<evidence type="ECO:0000256" key="9">
    <source>
        <dbReference type="ARBA" id="ARBA00023136"/>
    </source>
</evidence>
<dbReference type="EMBL" id="MU864351">
    <property type="protein sequence ID" value="KAK4193509.1"/>
    <property type="molecule type" value="Genomic_DNA"/>
</dbReference>
<keyword evidence="4 11" id="KW-0138">CF(0)</keyword>
<reference evidence="12" key="1">
    <citation type="journal article" date="2023" name="Mol. Phylogenet. Evol.">
        <title>Genome-scale phylogeny and comparative genomics of the fungal order Sordariales.</title>
        <authorList>
            <person name="Hensen N."/>
            <person name="Bonometti L."/>
            <person name="Westerberg I."/>
            <person name="Brannstrom I.O."/>
            <person name="Guillou S."/>
            <person name="Cros-Aarteil S."/>
            <person name="Calhoun S."/>
            <person name="Haridas S."/>
            <person name="Kuo A."/>
            <person name="Mondo S."/>
            <person name="Pangilinan J."/>
            <person name="Riley R."/>
            <person name="LaButti K."/>
            <person name="Andreopoulos B."/>
            <person name="Lipzen A."/>
            <person name="Chen C."/>
            <person name="Yan M."/>
            <person name="Daum C."/>
            <person name="Ng V."/>
            <person name="Clum A."/>
            <person name="Steindorff A."/>
            <person name="Ohm R.A."/>
            <person name="Martin F."/>
            <person name="Silar P."/>
            <person name="Natvig D.O."/>
            <person name="Lalanne C."/>
            <person name="Gautier V."/>
            <person name="Ament-Velasquez S.L."/>
            <person name="Kruys A."/>
            <person name="Hutchinson M.I."/>
            <person name="Powell A.J."/>
            <person name="Barry K."/>
            <person name="Miller A.N."/>
            <person name="Grigoriev I.V."/>
            <person name="Debuchy R."/>
            <person name="Gladieux P."/>
            <person name="Hiltunen Thoren M."/>
            <person name="Johannesson H."/>
        </authorList>
    </citation>
    <scope>NUCLEOTIDE SEQUENCE</scope>
    <source>
        <strain evidence="12">PSN309</strain>
    </source>
</reference>
<reference evidence="12" key="2">
    <citation type="submission" date="2023-05" db="EMBL/GenBank/DDBJ databases">
        <authorList>
            <consortium name="Lawrence Berkeley National Laboratory"/>
            <person name="Steindorff A."/>
            <person name="Hensen N."/>
            <person name="Bonometti L."/>
            <person name="Westerberg I."/>
            <person name="Brannstrom I.O."/>
            <person name="Guillou S."/>
            <person name="Cros-Aarteil S."/>
            <person name="Calhoun S."/>
            <person name="Haridas S."/>
            <person name="Kuo A."/>
            <person name="Mondo S."/>
            <person name="Pangilinan J."/>
            <person name="Riley R."/>
            <person name="Labutti K."/>
            <person name="Andreopoulos B."/>
            <person name="Lipzen A."/>
            <person name="Chen C."/>
            <person name="Yanf M."/>
            <person name="Daum C."/>
            <person name="Ng V."/>
            <person name="Clum A."/>
            <person name="Ohm R."/>
            <person name="Martin F."/>
            <person name="Silar P."/>
            <person name="Natvig D."/>
            <person name="Lalanne C."/>
            <person name="Gautier V."/>
            <person name="Ament-Velasquez S.L."/>
            <person name="Kruys A."/>
            <person name="Hutchinson M.I."/>
            <person name="Powell A.J."/>
            <person name="Barry K."/>
            <person name="Miller A.N."/>
            <person name="Grigoriev I.V."/>
            <person name="Debuchy R."/>
            <person name="Gladieux P."/>
            <person name="Thoren M.H."/>
            <person name="Johannesson H."/>
        </authorList>
    </citation>
    <scope>NUCLEOTIDE SEQUENCE</scope>
    <source>
        <strain evidence="12">PSN309</strain>
    </source>
</reference>
<name>A0AAN7ANR3_9PEZI</name>
<evidence type="ECO:0000256" key="3">
    <source>
        <dbReference type="ARBA" id="ARBA00022448"/>
    </source>
</evidence>
<keyword evidence="6 11" id="KW-0999">Mitochondrion inner membrane</keyword>
<keyword evidence="8 11" id="KW-0496">Mitochondrion</keyword>
<dbReference type="GO" id="GO:0015986">
    <property type="term" value="P:proton motive force-driven ATP synthesis"/>
    <property type="evidence" value="ECO:0007669"/>
    <property type="project" value="InterPro"/>
</dbReference>
<evidence type="ECO:0000256" key="6">
    <source>
        <dbReference type="ARBA" id="ARBA00022792"/>
    </source>
</evidence>
<keyword evidence="13" id="KW-1185">Reference proteome</keyword>
<evidence type="ECO:0000256" key="11">
    <source>
        <dbReference type="RuleBase" id="RU367005"/>
    </source>
</evidence>
<keyword evidence="9" id="KW-0472">Membrane</keyword>
<dbReference type="GO" id="GO:0045259">
    <property type="term" value="C:proton-transporting ATP synthase complex"/>
    <property type="evidence" value="ECO:0007669"/>
    <property type="project" value="UniProtKB-UniRule"/>
</dbReference>
<evidence type="ECO:0000313" key="13">
    <source>
        <dbReference type="Proteomes" id="UP001302126"/>
    </source>
</evidence>
<comment type="similarity">
    <text evidence="2 11">Belongs to the ATPase e subunit family.</text>
</comment>
<comment type="caution">
    <text evidence="12">The sequence shown here is derived from an EMBL/GenBank/DDBJ whole genome shotgun (WGS) entry which is preliminary data.</text>
</comment>
<evidence type="ECO:0000256" key="10">
    <source>
        <dbReference type="ARBA" id="ARBA00023310"/>
    </source>
</evidence>
<protein>
    <recommendedName>
        <fullName evidence="11">ATP synthase F(0) complex subunit e, mitochondrial</fullName>
    </recommendedName>
</protein>
<proteinExistence type="inferred from homology"/>
<evidence type="ECO:0000256" key="5">
    <source>
        <dbReference type="ARBA" id="ARBA00022781"/>
    </source>
</evidence>
<dbReference type="GO" id="GO:0015078">
    <property type="term" value="F:proton transmembrane transporter activity"/>
    <property type="evidence" value="ECO:0007669"/>
    <property type="project" value="InterPro"/>
</dbReference>
<dbReference type="Proteomes" id="UP001302126">
    <property type="component" value="Unassembled WGS sequence"/>
</dbReference>
<organism evidence="12 13">
    <name type="scientific">Podospora australis</name>
    <dbReference type="NCBI Taxonomy" id="1536484"/>
    <lineage>
        <taxon>Eukaryota</taxon>
        <taxon>Fungi</taxon>
        <taxon>Dikarya</taxon>
        <taxon>Ascomycota</taxon>
        <taxon>Pezizomycotina</taxon>
        <taxon>Sordariomycetes</taxon>
        <taxon>Sordariomycetidae</taxon>
        <taxon>Sordariales</taxon>
        <taxon>Podosporaceae</taxon>
        <taxon>Podospora</taxon>
    </lineage>
</organism>
<keyword evidence="5 11" id="KW-0375">Hydrogen ion transport</keyword>
<gene>
    <name evidence="12" type="ORF">QBC35DRAFT_108541</name>
</gene>
<dbReference type="GO" id="GO:0005743">
    <property type="term" value="C:mitochondrial inner membrane"/>
    <property type="evidence" value="ECO:0007669"/>
    <property type="project" value="UniProtKB-SubCell"/>
</dbReference>
<evidence type="ECO:0000256" key="8">
    <source>
        <dbReference type="ARBA" id="ARBA00023128"/>
    </source>
</evidence>